<keyword evidence="5" id="KW-0190">Covalent protein-DNA linkage</keyword>
<dbReference type="Gene3D" id="3.90.1680.10">
    <property type="entry name" value="SOS response associated peptidase-like"/>
    <property type="match status" value="1"/>
</dbReference>
<name>A0A9D1WTF3_9FIRM</name>
<dbReference type="GO" id="GO:0016829">
    <property type="term" value="F:lyase activity"/>
    <property type="evidence" value="ECO:0007669"/>
    <property type="project" value="UniProtKB-KW"/>
</dbReference>
<keyword evidence="7" id="KW-0456">Lyase</keyword>
<reference evidence="9" key="1">
    <citation type="journal article" date="2021" name="PeerJ">
        <title>Extensive microbial diversity within the chicken gut microbiome revealed by metagenomics and culture.</title>
        <authorList>
            <person name="Gilroy R."/>
            <person name="Ravi A."/>
            <person name="Getino M."/>
            <person name="Pursley I."/>
            <person name="Horton D.L."/>
            <person name="Alikhan N.F."/>
            <person name="Baker D."/>
            <person name="Gharbi K."/>
            <person name="Hall N."/>
            <person name="Watson M."/>
            <person name="Adriaenssens E.M."/>
            <person name="Foster-Nyarko E."/>
            <person name="Jarju S."/>
            <person name="Secka A."/>
            <person name="Antonio M."/>
            <person name="Oren A."/>
            <person name="Chaudhuri R.R."/>
            <person name="La Ragione R."/>
            <person name="Hildebrand F."/>
            <person name="Pallen M.J."/>
        </authorList>
    </citation>
    <scope>NUCLEOTIDE SEQUENCE</scope>
    <source>
        <strain evidence="9">CHK191-13928</strain>
    </source>
</reference>
<keyword evidence="4 8" id="KW-0378">Hydrolase</keyword>
<keyword evidence="2 8" id="KW-0645">Protease</keyword>
<dbReference type="GO" id="GO:0008233">
    <property type="term" value="F:peptidase activity"/>
    <property type="evidence" value="ECO:0007669"/>
    <property type="project" value="UniProtKB-KW"/>
</dbReference>
<evidence type="ECO:0000256" key="4">
    <source>
        <dbReference type="ARBA" id="ARBA00022801"/>
    </source>
</evidence>
<dbReference type="EMBL" id="DXEM01000005">
    <property type="protein sequence ID" value="HIX66829.1"/>
    <property type="molecule type" value="Genomic_DNA"/>
</dbReference>
<evidence type="ECO:0000256" key="8">
    <source>
        <dbReference type="RuleBase" id="RU364100"/>
    </source>
</evidence>
<proteinExistence type="inferred from homology"/>
<dbReference type="InterPro" id="IPR003738">
    <property type="entry name" value="SRAP"/>
</dbReference>
<evidence type="ECO:0000256" key="6">
    <source>
        <dbReference type="ARBA" id="ARBA00023125"/>
    </source>
</evidence>
<evidence type="ECO:0000313" key="9">
    <source>
        <dbReference type="EMBL" id="HIX66829.1"/>
    </source>
</evidence>
<reference evidence="9" key="2">
    <citation type="submission" date="2021-04" db="EMBL/GenBank/DDBJ databases">
        <authorList>
            <person name="Gilroy R."/>
        </authorList>
    </citation>
    <scope>NUCLEOTIDE SEQUENCE</scope>
    <source>
        <strain evidence="9">CHK191-13928</strain>
    </source>
</reference>
<dbReference type="AlphaFoldDB" id="A0A9D1WTF3"/>
<keyword evidence="6" id="KW-0238">DNA-binding</keyword>
<dbReference type="InterPro" id="IPR036590">
    <property type="entry name" value="SRAP-like"/>
</dbReference>
<organism evidence="9 10">
    <name type="scientific">Candidatus Anaerostipes excrementavium</name>
    <dbReference type="NCBI Taxonomy" id="2838463"/>
    <lineage>
        <taxon>Bacteria</taxon>
        <taxon>Bacillati</taxon>
        <taxon>Bacillota</taxon>
        <taxon>Clostridia</taxon>
        <taxon>Lachnospirales</taxon>
        <taxon>Lachnospiraceae</taxon>
        <taxon>Anaerostipes</taxon>
    </lineage>
</organism>
<comment type="caution">
    <text evidence="9">The sequence shown here is derived from an EMBL/GenBank/DDBJ whole genome shotgun (WGS) entry which is preliminary data.</text>
</comment>
<dbReference type="SUPFAM" id="SSF143081">
    <property type="entry name" value="BB1717-like"/>
    <property type="match status" value="1"/>
</dbReference>
<evidence type="ECO:0000313" key="10">
    <source>
        <dbReference type="Proteomes" id="UP000886721"/>
    </source>
</evidence>
<dbReference type="PANTHER" id="PTHR13604:SF0">
    <property type="entry name" value="ABASIC SITE PROCESSING PROTEIN HMCES"/>
    <property type="match status" value="1"/>
</dbReference>
<dbReference type="GO" id="GO:0006508">
    <property type="term" value="P:proteolysis"/>
    <property type="evidence" value="ECO:0007669"/>
    <property type="project" value="UniProtKB-KW"/>
</dbReference>
<comment type="similarity">
    <text evidence="1 8">Belongs to the SOS response-associated peptidase family.</text>
</comment>
<dbReference type="Pfam" id="PF02586">
    <property type="entry name" value="SRAP"/>
    <property type="match status" value="1"/>
</dbReference>
<dbReference type="GO" id="GO:0003697">
    <property type="term" value="F:single-stranded DNA binding"/>
    <property type="evidence" value="ECO:0007669"/>
    <property type="project" value="InterPro"/>
</dbReference>
<evidence type="ECO:0000256" key="7">
    <source>
        <dbReference type="ARBA" id="ARBA00023239"/>
    </source>
</evidence>
<sequence length="193" mass="22659">MCGRYYIDKGTIQSLGEFPDFNERQWFGKDGDVYPSEAALVLRAGNSILTADQMIWGFPRFDGQGLVINARAESAMEKRMFRESILYRRCVIVAKGFYEWTKTKEKYTFERENGNVMFMAGCFQSFQGQNRFVILTTNANASVEPIHDRMPLILEKEEVENWIWDKRSAEHILRKRPAELKKETEYEQLKLFL</sequence>
<evidence type="ECO:0000256" key="3">
    <source>
        <dbReference type="ARBA" id="ARBA00022763"/>
    </source>
</evidence>
<evidence type="ECO:0000256" key="1">
    <source>
        <dbReference type="ARBA" id="ARBA00008136"/>
    </source>
</evidence>
<dbReference type="GO" id="GO:0106300">
    <property type="term" value="P:protein-DNA covalent cross-linking repair"/>
    <property type="evidence" value="ECO:0007669"/>
    <property type="project" value="InterPro"/>
</dbReference>
<dbReference type="Proteomes" id="UP000886721">
    <property type="component" value="Unassembled WGS sequence"/>
</dbReference>
<accession>A0A9D1WTF3</accession>
<evidence type="ECO:0000256" key="5">
    <source>
        <dbReference type="ARBA" id="ARBA00023124"/>
    </source>
</evidence>
<gene>
    <name evidence="9" type="ORF">H9735_01735</name>
</gene>
<protein>
    <recommendedName>
        <fullName evidence="8">Abasic site processing protein</fullName>
        <ecNumber evidence="8">3.4.-.-</ecNumber>
    </recommendedName>
</protein>
<dbReference type="EC" id="3.4.-.-" evidence="8"/>
<evidence type="ECO:0000256" key="2">
    <source>
        <dbReference type="ARBA" id="ARBA00022670"/>
    </source>
</evidence>
<dbReference type="PANTHER" id="PTHR13604">
    <property type="entry name" value="DC12-RELATED"/>
    <property type="match status" value="1"/>
</dbReference>
<keyword evidence="3" id="KW-0227">DNA damage</keyword>